<dbReference type="Proteomes" id="UP001066276">
    <property type="component" value="Chromosome 11"/>
</dbReference>
<proteinExistence type="predicted"/>
<sequence length="924" mass="104482">MLAGAMPLNGQKSDALGTSRFRRRQGRARLSRNPLRKCSCIQSCLRTLQPHESLLQHRHSSTEKAITRQGAEESSCKQVCCQIEDPARSHQAGQDSVRLSSDIEFQQLDPRAIQKQIAAASGLFPGSGHNNLTDQFHCVGPHETLRMGKVVGVRHQVTTGPNSVYVVKMSLLKWLHKDSASQGTKRKQMELECSDDIDCVVSKGGNANHNADNYITVDTTVHHSSESQTLLFTTSAANDFREVDLPDCWNIEQMQYFCKEYSWLIVENKKLGCSTCRSLKSLGANKTQGLRLAQEWSDCNVTHYGKEKFKQQMSLRKKIREHKFSTSHVTAEKVAQESLRQSMENHAHLMNIAEQETTCRVFRTAYKIGKHGRPFVDMSPDVDVQQLNGLNMGRVLYSNNSCADILDHIASGMRKKLAKDILENKRKICLLIDESTTFSGKSVLVLCLRAAVASDSDVRTFFFYLVELDGTAANDITTAVMECLHKHGFHEDFLQECLIALACDGASVMLGKQAGVAAQLQIRYPGLFVWHCSNHRLELAVGDVMKEISGINHFQIFFDKLYSLYHASPKNQSELRQCAKEIEQRFLVIGRVLSIRWVASSERSVKAVWQSFSSLHQHFSKAAVDQQRNARDRAKYAGLDNILTSCSFLKNVGIMLDALAELNDFSRQLQRNDTTLPDAEKLLTRAVRVFESMVNTPGPYTEEAMEACSSLTFRGVGLHVKIKFPEINAPQFYRSLAENLKTRFSTTKSSHVSTKLADTPKTDSMKLFTQHIKLIYPENWPEDSMDIQYGDKDVRQLCQILRVNMVDSIRGFREYKEVKAAYIPLDFFPLMKAVETIAVSTSECERSFSCMNDLLTPKRNSICTNRLSSLLFLKCVGPPIQRFEPPPYVKTWLQLGRRSADETACRSRNHGEEKSPFESMWMLF</sequence>
<gene>
    <name evidence="2" type="ORF">NDU88_001920</name>
</gene>
<evidence type="ECO:0000313" key="2">
    <source>
        <dbReference type="EMBL" id="KAJ1088765.1"/>
    </source>
</evidence>
<reference evidence="2" key="1">
    <citation type="journal article" date="2022" name="bioRxiv">
        <title>Sequencing and chromosome-scale assembly of the giantPleurodeles waltlgenome.</title>
        <authorList>
            <person name="Brown T."/>
            <person name="Elewa A."/>
            <person name="Iarovenko S."/>
            <person name="Subramanian E."/>
            <person name="Araus A.J."/>
            <person name="Petzold A."/>
            <person name="Susuki M."/>
            <person name="Suzuki K.-i.T."/>
            <person name="Hayashi T."/>
            <person name="Toyoda A."/>
            <person name="Oliveira C."/>
            <person name="Osipova E."/>
            <person name="Leigh N.D."/>
            <person name="Simon A."/>
            <person name="Yun M.H."/>
        </authorList>
    </citation>
    <scope>NUCLEOTIDE SEQUENCE</scope>
    <source>
        <strain evidence="2">20211129_DDA</strain>
        <tissue evidence="2">Liver</tissue>
    </source>
</reference>
<dbReference type="PANTHER" id="PTHR46880">
    <property type="entry name" value="RAS-ASSOCIATING DOMAIN-CONTAINING PROTEIN"/>
    <property type="match status" value="1"/>
</dbReference>
<evidence type="ECO:0008006" key="4">
    <source>
        <dbReference type="Google" id="ProtNLM"/>
    </source>
</evidence>
<evidence type="ECO:0000313" key="3">
    <source>
        <dbReference type="Proteomes" id="UP001066276"/>
    </source>
</evidence>
<dbReference type="AlphaFoldDB" id="A0AAV7LE92"/>
<dbReference type="InterPro" id="IPR012337">
    <property type="entry name" value="RNaseH-like_sf"/>
</dbReference>
<dbReference type="SUPFAM" id="SSF53098">
    <property type="entry name" value="Ribonuclease H-like"/>
    <property type="match status" value="1"/>
</dbReference>
<dbReference type="EMBL" id="JANPWB010000015">
    <property type="protein sequence ID" value="KAJ1088765.1"/>
    <property type="molecule type" value="Genomic_DNA"/>
</dbReference>
<name>A0AAV7LE92_PLEWA</name>
<protein>
    <recommendedName>
        <fullName evidence="4">HAT C-terminal dimerisation domain-containing protein</fullName>
    </recommendedName>
</protein>
<dbReference type="PANTHER" id="PTHR46880:SF8">
    <property type="entry name" value="E3 SUMO-PROTEIN LIGASE KIAA1586"/>
    <property type="match status" value="1"/>
</dbReference>
<evidence type="ECO:0000256" key="1">
    <source>
        <dbReference type="SAM" id="MobiDB-lite"/>
    </source>
</evidence>
<organism evidence="2 3">
    <name type="scientific">Pleurodeles waltl</name>
    <name type="common">Iberian ribbed newt</name>
    <dbReference type="NCBI Taxonomy" id="8319"/>
    <lineage>
        <taxon>Eukaryota</taxon>
        <taxon>Metazoa</taxon>
        <taxon>Chordata</taxon>
        <taxon>Craniata</taxon>
        <taxon>Vertebrata</taxon>
        <taxon>Euteleostomi</taxon>
        <taxon>Amphibia</taxon>
        <taxon>Batrachia</taxon>
        <taxon>Caudata</taxon>
        <taxon>Salamandroidea</taxon>
        <taxon>Salamandridae</taxon>
        <taxon>Pleurodelinae</taxon>
        <taxon>Pleurodeles</taxon>
    </lineage>
</organism>
<comment type="caution">
    <text evidence="2">The sequence shown here is derived from an EMBL/GenBank/DDBJ whole genome shotgun (WGS) entry which is preliminary data.</text>
</comment>
<keyword evidence="3" id="KW-1185">Reference proteome</keyword>
<feature type="region of interest" description="Disordered" evidence="1">
    <location>
        <begin position="1"/>
        <end position="20"/>
    </location>
</feature>
<accession>A0AAV7LE92</accession>